<keyword evidence="3" id="KW-1185">Reference proteome</keyword>
<protein>
    <submittedName>
        <fullName evidence="2">Uncharacterized protein</fullName>
    </submittedName>
</protein>
<dbReference type="AlphaFoldDB" id="K9YQS9"/>
<dbReference type="KEGG" id="dsl:Dacsa_0477"/>
<accession>K9YQS9</accession>
<evidence type="ECO:0000256" key="1">
    <source>
        <dbReference type="SAM" id="MobiDB-lite"/>
    </source>
</evidence>
<evidence type="ECO:0000313" key="2">
    <source>
        <dbReference type="EMBL" id="AFZ49264.1"/>
    </source>
</evidence>
<proteinExistence type="predicted"/>
<organism evidence="2 3">
    <name type="scientific">Dactylococcopsis salina (strain PCC 8305)</name>
    <name type="common">Myxobactron salinum</name>
    <dbReference type="NCBI Taxonomy" id="13035"/>
    <lineage>
        <taxon>Bacteria</taxon>
        <taxon>Bacillati</taxon>
        <taxon>Cyanobacteriota</taxon>
        <taxon>Cyanophyceae</taxon>
        <taxon>Nodosilineales</taxon>
        <taxon>Cymatolegaceae</taxon>
        <taxon>Dactylococcopsis</taxon>
    </lineage>
</organism>
<dbReference type="EMBL" id="CP003944">
    <property type="protein sequence ID" value="AFZ49264.1"/>
    <property type="molecule type" value="Genomic_DNA"/>
</dbReference>
<dbReference type="Proteomes" id="UP000010482">
    <property type="component" value="Chromosome"/>
</dbReference>
<name>K9YQS9_DACS8</name>
<evidence type="ECO:0000313" key="3">
    <source>
        <dbReference type="Proteomes" id="UP000010482"/>
    </source>
</evidence>
<sequence length="89" mass="9803">MGETRETREMGEISGLFFLMKKPKSRKNVSIERTVRGSGDRAKLGARSAIAANFDPENETALPLKGGKRNNTPLKGGKRNNLAFPQDWG</sequence>
<dbReference type="HOGENOM" id="CLU_2449705_0_0_3"/>
<feature type="region of interest" description="Disordered" evidence="1">
    <location>
        <begin position="59"/>
        <end position="89"/>
    </location>
</feature>
<reference evidence="2" key="1">
    <citation type="submission" date="2012-04" db="EMBL/GenBank/DDBJ databases">
        <title>Finished genome of Dactylococcopsis salina PCC 8305.</title>
        <authorList>
            <consortium name="US DOE Joint Genome Institute"/>
            <person name="Gugger M."/>
            <person name="Coursin T."/>
            <person name="Rippka R."/>
            <person name="Tandeau De Marsac N."/>
            <person name="Huntemann M."/>
            <person name="Wei C.-L."/>
            <person name="Han J."/>
            <person name="Detter J.C."/>
            <person name="Han C."/>
            <person name="Tapia R."/>
            <person name="Daligault H."/>
            <person name="Chen A."/>
            <person name="Krypides N."/>
            <person name="Mavromatis K."/>
            <person name="Markowitz V."/>
            <person name="Szeto E."/>
            <person name="Ivanova N."/>
            <person name="Ovchinnikova G."/>
            <person name="Pagani I."/>
            <person name="Pati A."/>
            <person name="Goodwin L."/>
            <person name="Peters L."/>
            <person name="Pitluck S."/>
            <person name="Woyke T."/>
            <person name="Kerfeld C."/>
        </authorList>
    </citation>
    <scope>NUCLEOTIDE SEQUENCE [LARGE SCALE GENOMIC DNA]</scope>
    <source>
        <strain evidence="2">PCC 8305</strain>
    </source>
</reference>
<gene>
    <name evidence="2" type="ORF">Dacsa_0477</name>
</gene>